<protein>
    <submittedName>
        <fullName evidence="1">Uncharacterized protein</fullName>
    </submittedName>
</protein>
<evidence type="ECO:0000313" key="1">
    <source>
        <dbReference type="EMBL" id="RWX78757.1"/>
    </source>
</evidence>
<dbReference type="EMBL" id="SBIP01000002">
    <property type="protein sequence ID" value="RWX78757.1"/>
    <property type="molecule type" value="Genomic_DNA"/>
</dbReference>
<dbReference type="RefSeq" id="WP_128442734.1">
    <property type="nucleotide sequence ID" value="NZ_SBIP01000002.1"/>
</dbReference>
<gene>
    <name evidence="1" type="ORF">EPK99_09210</name>
</gene>
<comment type="caution">
    <text evidence="1">The sequence shown here is derived from an EMBL/GenBank/DDBJ whole genome shotgun (WGS) entry which is preliminary data.</text>
</comment>
<proteinExistence type="predicted"/>
<sequence length="303" mass="33441">MTNNNMSNLLLSDLLELEQERMWIIALAQIYGVDDVLLALDYAEKSKMMKLDIADQILRVLNLLPISAVSTSAGVPIRLTKDIRNSLANIMDPSSLEAVSDALIKAVDVAGDPKKFQFEFWGGVRDMRRMGNQYMNMKNDKAPANAVRAAMLDKSYLVAARGENAELFLGPDVSFYGIADGNGYYRFSSGWMFFGPGIDLDAGSYLVEIEIRCLNPTDRLILDVTTDVGLNKLLEIKTVGDVVVALAFDVSSHHGKIEVRCVNPSDNDVICDIRRVAFGRQNVLTPCVGEVEIGPLFSPTRIE</sequence>
<accession>A0A444LIL3</accession>
<dbReference type="AlphaFoldDB" id="A0A444LIL3"/>
<keyword evidence="2" id="KW-1185">Reference proteome</keyword>
<reference evidence="1 2" key="1">
    <citation type="submission" date="2019-01" db="EMBL/GenBank/DDBJ databases">
        <title>The draft genome of Rhizobium sp. 24NR.</title>
        <authorList>
            <person name="Liu L."/>
            <person name="Liang L."/>
            <person name="Shi S."/>
            <person name="Xu L."/>
            <person name="Wang X."/>
            <person name="Li L."/>
            <person name="Zhang X."/>
        </authorList>
    </citation>
    <scope>NUCLEOTIDE SEQUENCE [LARGE SCALE GENOMIC DNA]</scope>
    <source>
        <strain evidence="1 2">24NR</strain>
    </source>
</reference>
<organism evidence="1 2">
    <name type="scientific">Neorhizobium lilium</name>
    <dbReference type="NCBI Taxonomy" id="2503024"/>
    <lineage>
        <taxon>Bacteria</taxon>
        <taxon>Pseudomonadati</taxon>
        <taxon>Pseudomonadota</taxon>
        <taxon>Alphaproteobacteria</taxon>
        <taxon>Hyphomicrobiales</taxon>
        <taxon>Rhizobiaceae</taxon>
        <taxon>Rhizobium/Agrobacterium group</taxon>
        <taxon>Neorhizobium</taxon>
    </lineage>
</organism>
<name>A0A444LIL3_9HYPH</name>
<dbReference type="Proteomes" id="UP000287687">
    <property type="component" value="Unassembled WGS sequence"/>
</dbReference>
<evidence type="ECO:0000313" key="2">
    <source>
        <dbReference type="Proteomes" id="UP000287687"/>
    </source>
</evidence>